<accession>A0A0G2Y442</accession>
<organism evidence="3 4">
    <name type="scientific">Acanthamoeba polyphaga mimivirus</name>
    <name type="common">APMV</name>
    <dbReference type="NCBI Taxonomy" id="212035"/>
    <lineage>
        <taxon>Viruses</taxon>
        <taxon>Varidnaviria</taxon>
        <taxon>Bamfordvirae</taxon>
        <taxon>Nucleocytoviricota</taxon>
        <taxon>Megaviricetes</taxon>
        <taxon>Imitervirales</taxon>
        <taxon>Mimiviridae</taxon>
        <taxon>Megamimivirinae</taxon>
        <taxon>Mimivirus</taxon>
        <taxon>Mimivirus bradfordmassiliense</taxon>
    </lineage>
</organism>
<feature type="domain" description="BTB" evidence="2">
    <location>
        <begin position="76"/>
        <end position="133"/>
    </location>
</feature>
<dbReference type="SUPFAM" id="SSF54695">
    <property type="entry name" value="POZ domain"/>
    <property type="match status" value="1"/>
</dbReference>
<dbReference type="InterPro" id="IPR011333">
    <property type="entry name" value="SKP1/BTB/POZ_sf"/>
</dbReference>
<proteinExistence type="inferred from homology"/>
<evidence type="ECO:0000259" key="2">
    <source>
        <dbReference type="PROSITE" id="PS50097"/>
    </source>
</evidence>
<dbReference type="Proteomes" id="UP000241474">
    <property type="component" value="Segment"/>
</dbReference>
<dbReference type="GO" id="GO:0051260">
    <property type="term" value="P:protein homooligomerization"/>
    <property type="evidence" value="ECO:0007669"/>
    <property type="project" value="InterPro"/>
</dbReference>
<organismHost>
    <name type="scientific">Acanthamoeba polyphaga</name>
    <name type="common">Amoeba</name>
    <dbReference type="NCBI Taxonomy" id="5757"/>
</organismHost>
<dbReference type="Gene3D" id="3.30.710.10">
    <property type="entry name" value="Potassium Channel Kv1.1, Chain A"/>
    <property type="match status" value="1"/>
</dbReference>
<reference evidence="3 4" key="1">
    <citation type="submission" date="2014-10" db="EMBL/GenBank/DDBJ databases">
        <title>Pan-genome analysis of Brazilian lineage A amoebal mimiviruses.</title>
        <authorList>
            <person name="Assis F.L."/>
            <person name="Abrahao J.S."/>
            <person name="Kroon E.G."/>
            <person name="Dornas F.P."/>
            <person name="Andrade K.R."/>
            <person name="Borato P.V.M."/>
            <person name="Pilotto M.R."/>
            <person name="Benamar S."/>
            <person name="LaScola B."/>
            <person name="Colson P."/>
        </authorList>
    </citation>
    <scope>NUCLEOTIDE SEQUENCE [LARGE SCALE GENOMIC DNA]</scope>
    <source>
        <strain evidence="3 4">Oyster</strain>
    </source>
</reference>
<sequence length="459" mass="54706">MENTTVINIYCADKFFQTTYSTIKKCNFLTSKLIDNEIRLNIDPIHIEYLLNYLRGYLLDELCMEKIGYMIDVLPNHITINVGGKYYYLDREFLCEYLEYFKVFTEYNKHLDPDYSSVLIDRSYVMFDKILEYSQKSTNIELYDFIKQELEFYLFKKEHLTNNQICSETKRQSIELSELPISKITNYEFIKYITKKTKTGNIVYESIHENHYYHYCNSKILTHENTIILIKLNGSNIEQLLHNIVSFKRDYCDDPKQEDITISKLFQKKIAVHDKTNNLIIMDIELNDKDITIDFNYSNNGSVYIFHPINLINSEKTFFKKIYKRVCQTITCRHNINMVKINITDFIEKITCNREKCVYIFDKIYFVIPNHNVSINYVELISSDFGNLTTSELLPSKTNPNKFMIKTLQTANKNIRFNICVDAIHRYSGNYLEIYYDLKQPVNTDINIMYKYHIIKQSY</sequence>
<keyword evidence="3" id="KW-0813">Transport</keyword>
<name>A0A0G2Y442_MIMIV</name>
<comment type="similarity">
    <text evidence="1">Belongs to the mimivirus BTB/WD family.</text>
</comment>
<dbReference type="PROSITE" id="PS50097">
    <property type="entry name" value="BTB"/>
    <property type="match status" value="1"/>
</dbReference>
<keyword evidence="3" id="KW-0406">Ion transport</keyword>
<protein>
    <submittedName>
        <fullName evidence="3">Putative potassium channel voltage-dependent tetramerization domain protein</fullName>
    </submittedName>
</protein>
<dbReference type="GO" id="GO:0034220">
    <property type="term" value="P:monoatomic ion transmembrane transport"/>
    <property type="evidence" value="ECO:0007669"/>
    <property type="project" value="UniProtKB-KW"/>
</dbReference>
<evidence type="ECO:0000313" key="4">
    <source>
        <dbReference type="Proteomes" id="UP000241474"/>
    </source>
</evidence>
<dbReference type="InterPro" id="IPR003131">
    <property type="entry name" value="T1-type_BTB"/>
</dbReference>
<keyword evidence="3" id="KW-0407">Ion channel</keyword>
<evidence type="ECO:0000313" key="3">
    <source>
        <dbReference type="EMBL" id="AKI79319.1"/>
    </source>
</evidence>
<evidence type="ECO:0000256" key="1">
    <source>
        <dbReference type="ARBA" id="ARBA00006497"/>
    </source>
</evidence>
<dbReference type="EMBL" id="KM982401">
    <property type="protein sequence ID" value="AKI79319.1"/>
    <property type="molecule type" value="Genomic_DNA"/>
</dbReference>
<dbReference type="InterPro" id="IPR000210">
    <property type="entry name" value="BTB/POZ_dom"/>
</dbReference>
<dbReference type="Pfam" id="PF02214">
    <property type="entry name" value="BTB_2"/>
    <property type="match status" value="1"/>
</dbReference>